<keyword evidence="2" id="KW-1185">Reference proteome</keyword>
<reference evidence="1" key="1">
    <citation type="journal article" date="2023" name="G3 (Bethesda)">
        <title>Whole genome assemblies of Zophobas morio and Tenebrio molitor.</title>
        <authorList>
            <person name="Kaur S."/>
            <person name="Stinson S.A."/>
            <person name="diCenzo G.C."/>
        </authorList>
    </citation>
    <scope>NUCLEOTIDE SEQUENCE</scope>
    <source>
        <strain evidence="1">QUZm001</strain>
    </source>
</reference>
<dbReference type="Proteomes" id="UP001168821">
    <property type="component" value="Unassembled WGS sequence"/>
</dbReference>
<gene>
    <name evidence="1" type="ORF">Zmor_004703</name>
</gene>
<accession>A0AA38MLH8</accession>
<proteinExistence type="predicted"/>
<dbReference type="EMBL" id="JALNTZ010000002">
    <property type="protein sequence ID" value="KAJ3660247.1"/>
    <property type="molecule type" value="Genomic_DNA"/>
</dbReference>
<comment type="caution">
    <text evidence="1">The sequence shown here is derived from an EMBL/GenBank/DDBJ whole genome shotgun (WGS) entry which is preliminary data.</text>
</comment>
<name>A0AA38MLH8_9CUCU</name>
<organism evidence="1 2">
    <name type="scientific">Zophobas morio</name>
    <dbReference type="NCBI Taxonomy" id="2755281"/>
    <lineage>
        <taxon>Eukaryota</taxon>
        <taxon>Metazoa</taxon>
        <taxon>Ecdysozoa</taxon>
        <taxon>Arthropoda</taxon>
        <taxon>Hexapoda</taxon>
        <taxon>Insecta</taxon>
        <taxon>Pterygota</taxon>
        <taxon>Neoptera</taxon>
        <taxon>Endopterygota</taxon>
        <taxon>Coleoptera</taxon>
        <taxon>Polyphaga</taxon>
        <taxon>Cucujiformia</taxon>
        <taxon>Tenebrionidae</taxon>
        <taxon>Zophobas</taxon>
    </lineage>
</organism>
<dbReference type="AlphaFoldDB" id="A0AA38MLH8"/>
<evidence type="ECO:0000313" key="1">
    <source>
        <dbReference type="EMBL" id="KAJ3660247.1"/>
    </source>
</evidence>
<evidence type="ECO:0000313" key="2">
    <source>
        <dbReference type="Proteomes" id="UP001168821"/>
    </source>
</evidence>
<protein>
    <submittedName>
        <fullName evidence="1">Uncharacterized protein</fullName>
    </submittedName>
</protein>
<sequence>MLPFSRGRRALLTDELYCGMRYEIRCSVLRERLGKICDWSEFEADGNYGELLWVWAGRRIESWRIGRRQEHFIGLQVHIFNARYRKGFGGARTMNNNGGYGRLWEK</sequence>